<dbReference type="Proteomes" id="UP000054359">
    <property type="component" value="Unassembled WGS sequence"/>
</dbReference>
<evidence type="ECO:0000313" key="1">
    <source>
        <dbReference type="EMBL" id="KFM78984.1"/>
    </source>
</evidence>
<dbReference type="EMBL" id="KK120761">
    <property type="protein sequence ID" value="KFM78984.1"/>
    <property type="molecule type" value="Genomic_DNA"/>
</dbReference>
<organism evidence="1 2">
    <name type="scientific">Stegodyphus mimosarum</name>
    <name type="common">African social velvet spider</name>
    <dbReference type="NCBI Taxonomy" id="407821"/>
    <lineage>
        <taxon>Eukaryota</taxon>
        <taxon>Metazoa</taxon>
        <taxon>Ecdysozoa</taxon>
        <taxon>Arthropoda</taxon>
        <taxon>Chelicerata</taxon>
        <taxon>Arachnida</taxon>
        <taxon>Araneae</taxon>
        <taxon>Araneomorphae</taxon>
        <taxon>Entelegynae</taxon>
        <taxon>Eresoidea</taxon>
        <taxon>Eresidae</taxon>
        <taxon>Stegodyphus</taxon>
    </lineage>
</organism>
<dbReference type="AlphaFoldDB" id="A0A087UNP5"/>
<name>A0A087UNP5_STEMI</name>
<protein>
    <submittedName>
        <fullName evidence="1">Uncharacterized protein</fullName>
    </submittedName>
</protein>
<sequence>MMLEFGNILLKIMTHKHRVSESNLPYVFTVTTSLGSPSP</sequence>
<keyword evidence="2" id="KW-1185">Reference proteome</keyword>
<evidence type="ECO:0000313" key="2">
    <source>
        <dbReference type="Proteomes" id="UP000054359"/>
    </source>
</evidence>
<proteinExistence type="predicted"/>
<accession>A0A087UNP5</accession>
<gene>
    <name evidence="1" type="ORF">X975_21343</name>
</gene>
<feature type="non-terminal residue" evidence="1">
    <location>
        <position position="39"/>
    </location>
</feature>
<reference evidence="1 2" key="1">
    <citation type="submission" date="2013-11" db="EMBL/GenBank/DDBJ databases">
        <title>Genome sequencing of Stegodyphus mimosarum.</title>
        <authorList>
            <person name="Bechsgaard J."/>
        </authorList>
    </citation>
    <scope>NUCLEOTIDE SEQUENCE [LARGE SCALE GENOMIC DNA]</scope>
</reference>